<evidence type="ECO:0000256" key="3">
    <source>
        <dbReference type="ARBA" id="ARBA00023082"/>
    </source>
</evidence>
<dbReference type="NCBIfam" id="TIGR02937">
    <property type="entry name" value="sigma70-ECF"/>
    <property type="match status" value="1"/>
</dbReference>
<dbReference type="InterPro" id="IPR014284">
    <property type="entry name" value="RNA_pol_sigma-70_dom"/>
</dbReference>
<name>A0A9Q9FGJ1_9FIRM</name>
<dbReference type="InterPro" id="IPR013324">
    <property type="entry name" value="RNA_pol_sigma_r3/r4-like"/>
</dbReference>
<evidence type="ECO:0000259" key="5">
    <source>
        <dbReference type="Pfam" id="PF04542"/>
    </source>
</evidence>
<dbReference type="GO" id="GO:0003677">
    <property type="term" value="F:DNA binding"/>
    <property type="evidence" value="ECO:0007669"/>
    <property type="project" value="InterPro"/>
</dbReference>
<dbReference type="Proteomes" id="UP001058072">
    <property type="component" value="Chromosome"/>
</dbReference>
<dbReference type="PANTHER" id="PTHR43133">
    <property type="entry name" value="RNA POLYMERASE ECF-TYPE SIGMA FACTO"/>
    <property type="match status" value="1"/>
</dbReference>
<dbReference type="Pfam" id="PF04542">
    <property type="entry name" value="Sigma70_r2"/>
    <property type="match status" value="1"/>
</dbReference>
<reference evidence="7" key="1">
    <citation type="submission" date="2021-03" db="EMBL/GenBank/DDBJ databases">
        <title>Comparative Genomics and Metabolomics in the genus Turicibacter.</title>
        <authorList>
            <person name="Maki J."/>
            <person name="Looft T."/>
        </authorList>
    </citation>
    <scope>NUCLEOTIDE SEQUENCE</scope>
    <source>
        <strain evidence="7">ISU324</strain>
    </source>
</reference>
<keyword evidence="4" id="KW-0804">Transcription</keyword>
<keyword evidence="2" id="KW-0805">Transcription regulation</keyword>
<organism evidence="7 8">
    <name type="scientific">Turicibacter bilis</name>
    <dbReference type="NCBI Taxonomy" id="2735723"/>
    <lineage>
        <taxon>Bacteria</taxon>
        <taxon>Bacillati</taxon>
        <taxon>Bacillota</taxon>
        <taxon>Erysipelotrichia</taxon>
        <taxon>Erysipelotrichales</taxon>
        <taxon>Turicibacteraceae</taxon>
        <taxon>Turicibacter</taxon>
    </lineage>
</organism>
<dbReference type="InterPro" id="IPR007627">
    <property type="entry name" value="RNA_pol_sigma70_r2"/>
</dbReference>
<dbReference type="Gene3D" id="1.10.10.10">
    <property type="entry name" value="Winged helix-like DNA-binding domain superfamily/Winged helix DNA-binding domain"/>
    <property type="match status" value="1"/>
</dbReference>
<feature type="domain" description="RNA polymerase sigma factor 70 region 4 type 2" evidence="6">
    <location>
        <begin position="115"/>
        <end position="160"/>
    </location>
</feature>
<dbReference type="PANTHER" id="PTHR43133:SF60">
    <property type="entry name" value="RNA POLYMERASE SIGMA FACTOR SIGV"/>
    <property type="match status" value="1"/>
</dbReference>
<feature type="domain" description="RNA polymerase sigma-70 region 2" evidence="5">
    <location>
        <begin position="21"/>
        <end position="88"/>
    </location>
</feature>
<protein>
    <submittedName>
        <fullName evidence="7">Sigma-70 family RNA polymerase sigma factor</fullName>
    </submittedName>
</protein>
<dbReference type="AlphaFoldDB" id="A0A9Q9FGJ1"/>
<dbReference type="GO" id="GO:0006352">
    <property type="term" value="P:DNA-templated transcription initiation"/>
    <property type="evidence" value="ECO:0007669"/>
    <property type="project" value="InterPro"/>
</dbReference>
<dbReference type="SUPFAM" id="SSF88946">
    <property type="entry name" value="Sigma2 domain of RNA polymerase sigma factors"/>
    <property type="match status" value="1"/>
</dbReference>
<evidence type="ECO:0000256" key="2">
    <source>
        <dbReference type="ARBA" id="ARBA00023015"/>
    </source>
</evidence>
<sequence length="172" mass="20304">MDEEQLVRRARAGDRHCLNILFDMHYKMLFGYLIKLCGNVHLAEDLVQESLLKATLNIKKFRGDCKFSTYLIQIATNCYKNEVRKQQRMIYDEEALQHLSVNAEGEVFTQLQFREALDTLQQMNEEQRVSFILKHYYGYSIEEISTYFNVAHGTTKSRIHSVIQSMRKKLLE</sequence>
<dbReference type="EMBL" id="CP071250">
    <property type="protein sequence ID" value="UUF09702.1"/>
    <property type="molecule type" value="Genomic_DNA"/>
</dbReference>
<dbReference type="InterPro" id="IPR013325">
    <property type="entry name" value="RNA_pol_sigma_r2"/>
</dbReference>
<dbReference type="SUPFAM" id="SSF88659">
    <property type="entry name" value="Sigma3 and sigma4 domains of RNA polymerase sigma factors"/>
    <property type="match status" value="1"/>
</dbReference>
<dbReference type="InterPro" id="IPR039425">
    <property type="entry name" value="RNA_pol_sigma-70-like"/>
</dbReference>
<dbReference type="Gene3D" id="1.10.1740.10">
    <property type="match status" value="1"/>
</dbReference>
<dbReference type="InterPro" id="IPR036388">
    <property type="entry name" value="WH-like_DNA-bd_sf"/>
</dbReference>
<dbReference type="Pfam" id="PF08281">
    <property type="entry name" value="Sigma70_r4_2"/>
    <property type="match status" value="1"/>
</dbReference>
<dbReference type="GO" id="GO:0016987">
    <property type="term" value="F:sigma factor activity"/>
    <property type="evidence" value="ECO:0007669"/>
    <property type="project" value="UniProtKB-KW"/>
</dbReference>
<comment type="similarity">
    <text evidence="1">Belongs to the sigma-70 factor family. ECF subfamily.</text>
</comment>
<proteinExistence type="inferred from homology"/>
<dbReference type="InterPro" id="IPR013249">
    <property type="entry name" value="RNA_pol_sigma70_r4_t2"/>
</dbReference>
<evidence type="ECO:0000313" key="7">
    <source>
        <dbReference type="EMBL" id="UUF09702.1"/>
    </source>
</evidence>
<evidence type="ECO:0000256" key="1">
    <source>
        <dbReference type="ARBA" id="ARBA00010641"/>
    </source>
</evidence>
<gene>
    <name evidence="7" type="ORF">J0J70_07905</name>
</gene>
<keyword evidence="3" id="KW-0731">Sigma factor</keyword>
<accession>A0A9Q9FGJ1</accession>
<evidence type="ECO:0000313" key="8">
    <source>
        <dbReference type="Proteomes" id="UP001058072"/>
    </source>
</evidence>
<evidence type="ECO:0000259" key="6">
    <source>
        <dbReference type="Pfam" id="PF08281"/>
    </source>
</evidence>
<evidence type="ECO:0000256" key="4">
    <source>
        <dbReference type="ARBA" id="ARBA00023163"/>
    </source>
</evidence>